<evidence type="ECO:0000256" key="1">
    <source>
        <dbReference type="SAM" id="SignalP"/>
    </source>
</evidence>
<keyword evidence="1" id="KW-0732">Signal</keyword>
<protein>
    <submittedName>
        <fullName evidence="2">Uncharacterized protein</fullName>
    </submittedName>
</protein>
<evidence type="ECO:0000313" key="2">
    <source>
        <dbReference type="EMBL" id="VGO15937.1"/>
    </source>
</evidence>
<feature type="chain" id="PRO_5025574619" evidence="1">
    <location>
        <begin position="20"/>
        <end position="228"/>
    </location>
</feature>
<reference evidence="2 3" key="1">
    <citation type="submission" date="2019-04" db="EMBL/GenBank/DDBJ databases">
        <authorList>
            <person name="Van Vliet M D."/>
        </authorList>
    </citation>
    <scope>NUCLEOTIDE SEQUENCE [LARGE SCALE GENOMIC DNA]</scope>
    <source>
        <strain evidence="2 3">F1</strain>
    </source>
</reference>
<evidence type="ECO:0000313" key="3">
    <source>
        <dbReference type="Proteomes" id="UP000366872"/>
    </source>
</evidence>
<dbReference type="EMBL" id="CAAHFG010000003">
    <property type="protein sequence ID" value="VGO15937.1"/>
    <property type="molecule type" value="Genomic_DNA"/>
</dbReference>
<accession>A0A6C2U889</accession>
<name>A0A6C2U889_PONDE</name>
<dbReference type="Proteomes" id="UP000366872">
    <property type="component" value="Unassembled WGS sequence"/>
</dbReference>
<proteinExistence type="predicted"/>
<keyword evidence="3" id="KW-1185">Reference proteome</keyword>
<sequence>MKIIMYALLPLLISSFAQADDLSQLYEKAYFLETAKGQTEQALVLYRRIAATKATDENRATILNTLDRMRFLYSVEDHTPLQAKVDGFDMKRGTLDDVTRVFGEPNSYVYGQDRFTKDNLPTVYVMLYPEKFTILMKDNRVEEFRFEGSKAYDAGGIRNGISLDDALKILGQPKKTIRADRIDWEEDTLYLATGGKWAGQAYLAKNGLRLFFKQDVLFALYVTDNTIH</sequence>
<organism evidence="2 3">
    <name type="scientific">Pontiella desulfatans</name>
    <dbReference type="NCBI Taxonomy" id="2750659"/>
    <lineage>
        <taxon>Bacteria</taxon>
        <taxon>Pseudomonadati</taxon>
        <taxon>Kiritimatiellota</taxon>
        <taxon>Kiritimatiellia</taxon>
        <taxon>Kiritimatiellales</taxon>
        <taxon>Pontiellaceae</taxon>
        <taxon>Pontiella</taxon>
    </lineage>
</organism>
<gene>
    <name evidence="2" type="ORF">PDESU_04526</name>
</gene>
<dbReference type="AlphaFoldDB" id="A0A6C2U889"/>
<feature type="signal peptide" evidence="1">
    <location>
        <begin position="1"/>
        <end position="19"/>
    </location>
</feature>
<dbReference type="RefSeq" id="WP_136081500.1">
    <property type="nucleotide sequence ID" value="NZ_CAAHFG010000003.1"/>
</dbReference>